<proteinExistence type="predicted"/>
<name>H8GPQ9_METAL</name>
<accession>H8GPQ9</accession>
<evidence type="ECO:0000313" key="2">
    <source>
        <dbReference type="Proteomes" id="UP000005090"/>
    </source>
</evidence>
<dbReference type="EMBL" id="CM001475">
    <property type="protein sequence ID" value="EIC28521.1"/>
    <property type="molecule type" value="Genomic_DNA"/>
</dbReference>
<dbReference type="eggNOG" id="COG4575">
    <property type="taxonomic scope" value="Bacteria"/>
</dbReference>
<dbReference type="AlphaFoldDB" id="H8GPQ9"/>
<reference evidence="1 2" key="1">
    <citation type="journal article" date="2013" name="Genome Announc.">
        <title>Genome Sequence of the Obligate Gammaproteobacterial Methanotroph Methylomicrobium album Strain BG8.</title>
        <authorList>
            <person name="Kits K.D."/>
            <person name="Kalyuzhnaya M.G."/>
            <person name="Klotz M.G."/>
            <person name="Jetten M.S."/>
            <person name="Op den Camp H.J."/>
            <person name="Vuilleumier S."/>
            <person name="Bringel F."/>
            <person name="Dispirito A.A."/>
            <person name="Murrell J.C."/>
            <person name="Bruce D."/>
            <person name="Cheng J.F."/>
            <person name="Copeland A."/>
            <person name="Goodwin L."/>
            <person name="Hauser L."/>
            <person name="Lajus A."/>
            <person name="Land M.L."/>
            <person name="Lapidus A."/>
            <person name="Lucas S."/>
            <person name="Medigue C."/>
            <person name="Pitluck S."/>
            <person name="Woyke T."/>
            <person name="Zeytun A."/>
            <person name="Stein L.Y."/>
        </authorList>
    </citation>
    <scope>NUCLEOTIDE SEQUENCE [LARGE SCALE GENOMIC DNA]</scope>
    <source>
        <strain evidence="1 2">BG8</strain>
    </source>
</reference>
<gene>
    <name evidence="1" type="ORF">Metal_0682</name>
</gene>
<sequence length="81" mass="8998">MANMDKLSSAAEEAGERIVGATRQAAEALGEKGEQLMDMEERLVKQCRDCIRNHPITSIGIALAAGYILSRMTHTCEHRRR</sequence>
<dbReference type="Proteomes" id="UP000005090">
    <property type="component" value="Chromosome"/>
</dbReference>
<evidence type="ECO:0008006" key="3">
    <source>
        <dbReference type="Google" id="ProtNLM"/>
    </source>
</evidence>
<dbReference type="STRING" id="686340.Metal_0682"/>
<organism evidence="1 2">
    <name type="scientific">Methylomicrobium album BG8</name>
    <dbReference type="NCBI Taxonomy" id="686340"/>
    <lineage>
        <taxon>Bacteria</taxon>
        <taxon>Pseudomonadati</taxon>
        <taxon>Pseudomonadota</taxon>
        <taxon>Gammaproteobacteria</taxon>
        <taxon>Methylococcales</taxon>
        <taxon>Methylococcaceae</taxon>
        <taxon>Methylomicrobium</taxon>
    </lineage>
</organism>
<evidence type="ECO:0000313" key="1">
    <source>
        <dbReference type="EMBL" id="EIC28521.1"/>
    </source>
</evidence>
<dbReference type="HOGENOM" id="CLU_132623_5_0_6"/>
<keyword evidence="2" id="KW-1185">Reference proteome</keyword>
<dbReference type="RefSeq" id="WP_005369621.1">
    <property type="nucleotide sequence ID" value="NZ_CM001475.1"/>
</dbReference>
<protein>
    <recommendedName>
        <fullName evidence="3">DUF883 domain-containing protein</fullName>
    </recommendedName>
</protein>